<proteinExistence type="predicted"/>
<evidence type="ECO:0000313" key="1">
    <source>
        <dbReference type="EMBL" id="KAI9909103.1"/>
    </source>
</evidence>
<keyword evidence="2" id="KW-1185">Reference proteome</keyword>
<evidence type="ECO:0000313" key="2">
    <source>
        <dbReference type="Proteomes" id="UP001163321"/>
    </source>
</evidence>
<protein>
    <submittedName>
        <fullName evidence="1">Uncharacterized protein</fullName>
    </submittedName>
</protein>
<sequence>MGVVNDATSTAAIVARRIEDFVGNMAATRTARWKAVLSEPNHVVFVGHTVAAQAVRSKDALKLQFHSAAAGRMVEVVRSCLFSLADNIVSKHFAFEYLT</sequence>
<dbReference type="Proteomes" id="UP001163321">
    <property type="component" value="Chromosome 7"/>
</dbReference>
<gene>
    <name evidence="1" type="ORF">PsorP6_014688</name>
</gene>
<comment type="caution">
    <text evidence="1">The sequence shown here is derived from an EMBL/GenBank/DDBJ whole genome shotgun (WGS) entry which is preliminary data.</text>
</comment>
<name>A0ACC0VTE0_9STRA</name>
<dbReference type="EMBL" id="CM047586">
    <property type="protein sequence ID" value="KAI9909103.1"/>
    <property type="molecule type" value="Genomic_DNA"/>
</dbReference>
<organism evidence="1 2">
    <name type="scientific">Peronosclerospora sorghi</name>
    <dbReference type="NCBI Taxonomy" id="230839"/>
    <lineage>
        <taxon>Eukaryota</taxon>
        <taxon>Sar</taxon>
        <taxon>Stramenopiles</taxon>
        <taxon>Oomycota</taxon>
        <taxon>Peronosporomycetes</taxon>
        <taxon>Peronosporales</taxon>
        <taxon>Peronosporaceae</taxon>
        <taxon>Peronosclerospora</taxon>
    </lineage>
</organism>
<reference evidence="1 2" key="1">
    <citation type="journal article" date="2022" name="bioRxiv">
        <title>The genome of the oomycete Peronosclerospora sorghi, a cosmopolitan pathogen of maize and sorghum, is inflated with dispersed pseudogenes.</title>
        <authorList>
            <person name="Fletcher K."/>
            <person name="Martin F."/>
            <person name="Isakeit T."/>
            <person name="Cavanaugh K."/>
            <person name="Magill C."/>
            <person name="Michelmore R."/>
        </authorList>
    </citation>
    <scope>NUCLEOTIDE SEQUENCE [LARGE SCALE GENOMIC DNA]</scope>
    <source>
        <strain evidence="1">P6</strain>
    </source>
</reference>
<accession>A0ACC0VTE0</accession>